<gene>
    <name evidence="2" type="ORF">INT45_011345</name>
</gene>
<feature type="region of interest" description="Disordered" evidence="1">
    <location>
        <begin position="73"/>
        <end position="93"/>
    </location>
</feature>
<sequence>MSNFFKSIPIDHWSLEEYCKYKNKENKKKNNNQSSKQLRQEYAGLLESFFKKETNRKIKSRIGRIIKQFKDKPADYQTYPQQEKSPQEESQCQHQEIINFKSSNIIIGNNNLLRTSSASDSQELFDNSSKISSNNNDSSKSTNNIYNTNEGLSDFEEFNDNQNDDPRSEPTWDYHPRRALDYELEGEILSDNDNDDQPLTIVSSESASEQWNVESFSVLESLQKFRTISKSITPEKASDLRLFELAESIMTKINTDLQIGAGAESDNCTDWFAIQDITLPFLVEARQNQDKTETIAANILHRLALIFSNGALNVRLEDALVHNIVSVIFESIFQSDQLLEYQWANGKLGGKRKSGDDDNNYKPDFVVFVSHRNDRYDIAVSEVKPPSNSNSNNVVESNLVKMGKEMKWVINNLIKRGIENPVVCGILLQGFALTTYKMDLIYPKVYRMIGLKSVTLPKCLHEFTSLPSVLKAMLQIKTIIRKTALKAKKRTLQKSNGEVAKSFSPALYLSNSNYTLQRSTNKKMKNK</sequence>
<accession>A0A8H7VGG8</accession>
<feature type="compositionally biased region" description="Low complexity" evidence="1">
    <location>
        <begin position="126"/>
        <end position="145"/>
    </location>
</feature>
<proteinExistence type="predicted"/>
<comment type="caution">
    <text evidence="2">The sequence shown here is derived from an EMBL/GenBank/DDBJ whole genome shotgun (WGS) entry which is preliminary data.</text>
</comment>
<keyword evidence="3" id="KW-1185">Reference proteome</keyword>
<evidence type="ECO:0000256" key="1">
    <source>
        <dbReference type="SAM" id="MobiDB-lite"/>
    </source>
</evidence>
<dbReference type="AlphaFoldDB" id="A0A8H7VGG8"/>
<evidence type="ECO:0000313" key="2">
    <source>
        <dbReference type="EMBL" id="KAG2219620.1"/>
    </source>
</evidence>
<organism evidence="2 3">
    <name type="scientific">Circinella minor</name>
    <dbReference type="NCBI Taxonomy" id="1195481"/>
    <lineage>
        <taxon>Eukaryota</taxon>
        <taxon>Fungi</taxon>
        <taxon>Fungi incertae sedis</taxon>
        <taxon>Mucoromycota</taxon>
        <taxon>Mucoromycotina</taxon>
        <taxon>Mucoromycetes</taxon>
        <taxon>Mucorales</taxon>
        <taxon>Lichtheimiaceae</taxon>
        <taxon>Circinella</taxon>
    </lineage>
</organism>
<evidence type="ECO:0000313" key="3">
    <source>
        <dbReference type="Proteomes" id="UP000646827"/>
    </source>
</evidence>
<reference evidence="2 3" key="1">
    <citation type="submission" date="2020-12" db="EMBL/GenBank/DDBJ databases">
        <title>Metabolic potential, ecology and presence of endohyphal bacteria is reflected in genomic diversity of Mucoromycotina.</title>
        <authorList>
            <person name="Muszewska A."/>
            <person name="Okrasinska A."/>
            <person name="Steczkiewicz K."/>
            <person name="Drgas O."/>
            <person name="Orlowska M."/>
            <person name="Perlinska-Lenart U."/>
            <person name="Aleksandrzak-Piekarczyk T."/>
            <person name="Szatraj K."/>
            <person name="Zielenkiewicz U."/>
            <person name="Pilsyk S."/>
            <person name="Malc E."/>
            <person name="Mieczkowski P."/>
            <person name="Kruszewska J.S."/>
            <person name="Biernat P."/>
            <person name="Pawlowska J."/>
        </authorList>
    </citation>
    <scope>NUCLEOTIDE SEQUENCE [LARGE SCALE GENOMIC DNA]</scope>
    <source>
        <strain evidence="2 3">CBS 142.35</strain>
    </source>
</reference>
<feature type="region of interest" description="Disordered" evidence="1">
    <location>
        <begin position="125"/>
        <end position="175"/>
    </location>
</feature>
<dbReference type="Proteomes" id="UP000646827">
    <property type="component" value="Unassembled WGS sequence"/>
</dbReference>
<feature type="compositionally biased region" description="Basic and acidic residues" evidence="1">
    <location>
        <begin position="164"/>
        <end position="175"/>
    </location>
</feature>
<protein>
    <submittedName>
        <fullName evidence="2">Uncharacterized protein</fullName>
    </submittedName>
</protein>
<feature type="compositionally biased region" description="Low complexity" evidence="1">
    <location>
        <begin position="80"/>
        <end position="93"/>
    </location>
</feature>
<name>A0A8H7VGG8_9FUNG</name>
<dbReference type="EMBL" id="JAEPRB010000171">
    <property type="protein sequence ID" value="KAG2219620.1"/>
    <property type="molecule type" value="Genomic_DNA"/>
</dbReference>
<feature type="compositionally biased region" description="Acidic residues" evidence="1">
    <location>
        <begin position="153"/>
        <end position="163"/>
    </location>
</feature>